<evidence type="ECO:0000313" key="2">
    <source>
        <dbReference type="EMBL" id="HGZ60800.1"/>
    </source>
</evidence>
<evidence type="ECO:0000256" key="1">
    <source>
        <dbReference type="SAM" id="MobiDB-lite"/>
    </source>
</evidence>
<organism evidence="2">
    <name type="scientific">Fervidicoccus fontis</name>
    <dbReference type="NCBI Taxonomy" id="683846"/>
    <lineage>
        <taxon>Archaea</taxon>
        <taxon>Thermoproteota</taxon>
        <taxon>Thermoprotei</taxon>
        <taxon>Fervidicoccales</taxon>
        <taxon>Fervidicoccaceae</taxon>
        <taxon>Fervidicoccus</taxon>
    </lineage>
</organism>
<proteinExistence type="predicted"/>
<gene>
    <name evidence="2" type="ORF">ENW83_06365</name>
</gene>
<feature type="region of interest" description="Disordered" evidence="1">
    <location>
        <begin position="29"/>
        <end position="61"/>
    </location>
</feature>
<dbReference type="AlphaFoldDB" id="A0A7J3SME7"/>
<sequence>MPSSPVRKDLLPHRDLNASINIAHALMRGMGRGSSEPPEPANEAGGVKPQLNAGSPILQGG</sequence>
<comment type="caution">
    <text evidence="2">The sequence shown here is derived from an EMBL/GenBank/DDBJ whole genome shotgun (WGS) entry which is preliminary data.</text>
</comment>
<protein>
    <submittedName>
        <fullName evidence="2">Uncharacterized protein</fullName>
    </submittedName>
</protein>
<dbReference type="EMBL" id="DTLS01000182">
    <property type="protein sequence ID" value="HGZ60800.1"/>
    <property type="molecule type" value="Genomic_DNA"/>
</dbReference>
<reference evidence="2" key="1">
    <citation type="journal article" date="2020" name="mSystems">
        <title>Genome- and Community-Level Interaction Insights into Carbon Utilization and Element Cycling Functions of Hydrothermarchaeota in Hydrothermal Sediment.</title>
        <authorList>
            <person name="Zhou Z."/>
            <person name="Liu Y."/>
            <person name="Xu W."/>
            <person name="Pan J."/>
            <person name="Luo Z.H."/>
            <person name="Li M."/>
        </authorList>
    </citation>
    <scope>NUCLEOTIDE SEQUENCE [LARGE SCALE GENOMIC DNA]</scope>
    <source>
        <strain evidence="2">SpSt-885</strain>
    </source>
</reference>
<accession>A0A7J3SME7</accession>
<name>A0A7J3SME7_9CREN</name>